<dbReference type="GO" id="GO:0016020">
    <property type="term" value="C:membrane"/>
    <property type="evidence" value="ECO:0007669"/>
    <property type="project" value="UniProtKB-SubCell"/>
</dbReference>
<comment type="subcellular location">
    <subcellularLocation>
        <location evidence="1">Membrane</location>
        <topology evidence="1">Multi-pass membrane protein</topology>
    </subcellularLocation>
</comment>
<feature type="transmembrane region" description="Helical" evidence="7">
    <location>
        <begin position="998"/>
        <end position="1015"/>
    </location>
</feature>
<dbReference type="PANTHER" id="PTHR14233">
    <property type="entry name" value="DUF914-RELATED"/>
    <property type="match status" value="1"/>
</dbReference>
<dbReference type="PANTHER" id="PTHR14233:SF4">
    <property type="entry name" value="SOLUTE CARRIER FAMILY 35 MEMBER F2"/>
    <property type="match status" value="1"/>
</dbReference>
<evidence type="ECO:0000256" key="2">
    <source>
        <dbReference type="ARBA" id="ARBA00007863"/>
    </source>
</evidence>
<feature type="transmembrane region" description="Helical" evidence="7">
    <location>
        <begin position="591"/>
        <end position="619"/>
    </location>
</feature>
<feature type="transmembrane region" description="Helical" evidence="7">
    <location>
        <begin position="539"/>
        <end position="559"/>
    </location>
</feature>
<feature type="transmembrane region" description="Helical" evidence="7">
    <location>
        <begin position="1060"/>
        <end position="1077"/>
    </location>
</feature>
<keyword evidence="9" id="KW-1185">Reference proteome</keyword>
<feature type="transmembrane region" description="Helical" evidence="7">
    <location>
        <begin position="1035"/>
        <end position="1051"/>
    </location>
</feature>
<evidence type="ECO:0008006" key="10">
    <source>
        <dbReference type="Google" id="ProtNLM"/>
    </source>
</evidence>
<dbReference type="GO" id="GO:0022857">
    <property type="term" value="F:transmembrane transporter activity"/>
    <property type="evidence" value="ECO:0007669"/>
    <property type="project" value="InterPro"/>
</dbReference>
<feature type="transmembrane region" description="Helical" evidence="7">
    <location>
        <begin position="104"/>
        <end position="125"/>
    </location>
</feature>
<feature type="transmembrane region" description="Helical" evidence="7">
    <location>
        <begin position="387"/>
        <end position="406"/>
    </location>
</feature>
<keyword evidence="5 7" id="KW-1133">Transmembrane helix</keyword>
<feature type="transmembrane region" description="Helical" evidence="7">
    <location>
        <begin position="334"/>
        <end position="350"/>
    </location>
</feature>
<feature type="transmembrane region" description="Helical" evidence="7">
    <location>
        <begin position="132"/>
        <end position="150"/>
    </location>
</feature>
<keyword evidence="6 7" id="KW-0472">Membrane</keyword>
<evidence type="ECO:0000256" key="4">
    <source>
        <dbReference type="ARBA" id="ARBA00022692"/>
    </source>
</evidence>
<feature type="transmembrane region" description="Helical" evidence="7">
    <location>
        <begin position="791"/>
        <end position="809"/>
    </location>
</feature>
<proteinExistence type="inferred from homology"/>
<feature type="transmembrane region" description="Helical" evidence="7">
    <location>
        <begin position="1210"/>
        <end position="1230"/>
    </location>
</feature>
<reference evidence="8" key="1">
    <citation type="submission" date="2021-01" db="EMBL/GenBank/DDBJ databases">
        <authorList>
            <person name="Bezrukov I."/>
        </authorList>
    </citation>
    <scope>NUCLEOTIDE SEQUENCE</scope>
</reference>
<comment type="similarity">
    <text evidence="2">Belongs to the SLC35F solute transporter family.</text>
</comment>
<sequence>MAMGFDFNEMNKTKKTLIGLGLGQILSLLCTSNAFTSSELARKGINAPTSQTFLSYTLLAIAYGGIMLYRRPAIKGKWYHYFLLALVDVEGNFLVVKANQYTSITSIMLLDCWAIPCVLVLTWIFLQTKYRLMNISGVFICIAGVVMVLFSDVHAGSRAGGSNPVRGDFLVLAGATLYAVSNTTEEFLVKNADTVELMTFMGLFGAIISAIQVAIFEQGELKAIHWSADAVFPFLRFAITMFLIYSLLPVLLRTNGSTMFTLSLLTSDMWAVLIRIFAYHEKVDWLYYLAFATTAIGLIIYSMKEKDEEEEREEQRKKLLDKEEGINAPTSQSFLGYVLLAIIYGGIMLYRRSAIKAKWYHYLLLALVDVEGNFLVVKAYQNTSMTSIMLLDCWAIPCVLFLTWAFLKTKYRLMKISGVVICIAGVVMVVFSDVHAGDRAGGSNPVKGDFLVIAGATLYAVSNVSQEFLVKNADRVELMAFVGLFGAIIGAIQISIFERDALKAIHWSTGAVLPFLGIALGVFLFYSLLTVLLKTNGSAMFTLSLLTSDMWAVLIRIFAYHEKVDWLYYLAFATTAIGLIIYSMYNLSSSFFNSNICSCTLEISILIPFVFLVLIFSFLRKEKDPEEQRGGEVVNEQRKLFDAENGQSLRDSLIVMVCFNFNEIKTKKTLIGLGLGQIISLLSTLISFTASEIARKGISAPTSQSFLGYVSLAIVYGGIMLYRRPTIKVKWYNYFLLAFVDVEANFLVVKAYQNTSMTSVMLLDCWAIPCVLVLTWVFLNTRYRLMKISGVFICIVGVVMVVFSDVHAGDRAGGSNPVKGDFLVIAGASLYAVSNVTEEFLVKNADMIELISIFERGALRDIHWTTEAILLYIGVALALFMLYSLITVLIMTNGATMFNLSLLTSDMWAVLIRTFGYQEKVDWLYYLAFATTAIGLIIYSMKDKDGEEQRSGDVVSERRKLFDEEDAEDIKTRFLHSFLSLTDSVMGFDLKEIRRKKTLIGLGLGQLLSLLATSNGFTSSELARKGINAPTSQCFLNYVLLAIVFGSIMLYRRPQIKAKWYYYFLLAFVDVEAQFLVVKAYQYTSLTSVMLLDCWAIPCVLVLTWVFLQTKYRLMKISGVVICIVGVFMVVFSDVHAGNRAGGSNPVKGDFLVLAGATLYAVSNTSEEFLVKNADTVELMTFMGLFGAIISAIQVSILERDELKAIHWSTGAVFPFLRFTVTTFLFYPLVPVLLKINGATMFNLSLLTSDMWAVLIRTFGYHEKVDWLYFLAFATTATGLIIYSMKEKDQEEHRTAEVVDEEAVQRKLLDEDDEPGT</sequence>
<evidence type="ECO:0000256" key="7">
    <source>
        <dbReference type="SAM" id="Phobius"/>
    </source>
</evidence>
<dbReference type="EMBL" id="LR999455">
    <property type="protein sequence ID" value="CAE6076758.1"/>
    <property type="molecule type" value="Genomic_DNA"/>
</dbReference>
<dbReference type="Proteomes" id="UP000682877">
    <property type="component" value="Chromosome 5"/>
</dbReference>
<feature type="transmembrane region" description="Helical" evidence="7">
    <location>
        <begin position="1179"/>
        <end position="1198"/>
    </location>
</feature>
<evidence type="ECO:0000313" key="9">
    <source>
        <dbReference type="Proteomes" id="UP000682877"/>
    </source>
</evidence>
<feature type="transmembrane region" description="Helical" evidence="7">
    <location>
        <begin position="509"/>
        <end position="533"/>
    </location>
</feature>
<evidence type="ECO:0000256" key="1">
    <source>
        <dbReference type="ARBA" id="ARBA00004141"/>
    </source>
</evidence>
<feature type="transmembrane region" description="Helical" evidence="7">
    <location>
        <begin position="50"/>
        <end position="69"/>
    </location>
</feature>
<keyword evidence="4 7" id="KW-0812">Transmembrane</keyword>
<evidence type="ECO:0000313" key="8">
    <source>
        <dbReference type="EMBL" id="CAE6076758.1"/>
    </source>
</evidence>
<feature type="transmembrane region" description="Helical" evidence="7">
    <location>
        <begin position="285"/>
        <end position="303"/>
    </location>
</feature>
<evidence type="ECO:0000256" key="5">
    <source>
        <dbReference type="ARBA" id="ARBA00022989"/>
    </source>
</evidence>
<name>A0A8S2APD0_ARAAE</name>
<feature type="transmembrane region" description="Helical" evidence="7">
    <location>
        <begin position="566"/>
        <end position="585"/>
    </location>
</feature>
<feature type="transmembrane region" description="Helical" evidence="7">
    <location>
        <begin position="670"/>
        <end position="694"/>
    </location>
</feature>
<feature type="transmembrane region" description="Helical" evidence="7">
    <location>
        <begin position="197"/>
        <end position="216"/>
    </location>
</feature>
<feature type="transmembrane region" description="Helical" evidence="7">
    <location>
        <begin position="869"/>
        <end position="890"/>
    </location>
</feature>
<keyword evidence="3" id="KW-0813">Transport</keyword>
<feature type="transmembrane region" description="Helical" evidence="7">
    <location>
        <begin position="706"/>
        <end position="722"/>
    </location>
</feature>
<dbReference type="InterPro" id="IPR009262">
    <property type="entry name" value="SLC35_F1/F2/F6"/>
</dbReference>
<feature type="transmembrane region" description="Helical" evidence="7">
    <location>
        <begin position="478"/>
        <end position="497"/>
    </location>
</feature>
<dbReference type="Pfam" id="PF06027">
    <property type="entry name" value="SLC35F"/>
    <property type="match status" value="4"/>
</dbReference>
<feature type="transmembrane region" description="Helical" evidence="7">
    <location>
        <begin position="260"/>
        <end position="278"/>
    </location>
</feature>
<evidence type="ECO:0000256" key="6">
    <source>
        <dbReference type="ARBA" id="ARBA00023136"/>
    </source>
</evidence>
<gene>
    <name evidence="8" type="ORF">AARE701A_LOCUS13778</name>
</gene>
<dbReference type="SUPFAM" id="SSF103481">
    <property type="entry name" value="Multidrug resistance efflux transporter EmrE"/>
    <property type="match status" value="4"/>
</dbReference>
<feature type="transmembrane region" description="Helical" evidence="7">
    <location>
        <begin position="734"/>
        <end position="753"/>
    </location>
</feature>
<accession>A0A8S2APD0</accession>
<evidence type="ECO:0000256" key="3">
    <source>
        <dbReference type="ARBA" id="ARBA00022448"/>
    </source>
</evidence>
<organism evidence="8 9">
    <name type="scientific">Arabidopsis arenosa</name>
    <name type="common">Sand rock-cress</name>
    <name type="synonym">Cardaminopsis arenosa</name>
    <dbReference type="NCBI Taxonomy" id="38785"/>
    <lineage>
        <taxon>Eukaryota</taxon>
        <taxon>Viridiplantae</taxon>
        <taxon>Streptophyta</taxon>
        <taxon>Embryophyta</taxon>
        <taxon>Tracheophyta</taxon>
        <taxon>Spermatophyta</taxon>
        <taxon>Magnoliopsida</taxon>
        <taxon>eudicotyledons</taxon>
        <taxon>Gunneridae</taxon>
        <taxon>Pentapetalae</taxon>
        <taxon>rosids</taxon>
        <taxon>malvids</taxon>
        <taxon>Brassicales</taxon>
        <taxon>Brassicaceae</taxon>
        <taxon>Camelineae</taxon>
        <taxon>Arabidopsis</taxon>
    </lineage>
</organism>
<dbReference type="InterPro" id="IPR037185">
    <property type="entry name" value="EmrE-like"/>
</dbReference>
<dbReference type="InterPro" id="IPR052221">
    <property type="entry name" value="SLC35F_Transporter"/>
</dbReference>
<feature type="transmembrane region" description="Helical" evidence="7">
    <location>
        <begin position="923"/>
        <end position="941"/>
    </location>
</feature>
<feature type="transmembrane region" description="Helical" evidence="7">
    <location>
        <begin position="228"/>
        <end position="248"/>
    </location>
</feature>
<feature type="transmembrane region" description="Helical" evidence="7">
    <location>
        <begin position="413"/>
        <end position="431"/>
    </location>
</feature>
<protein>
    <recommendedName>
        <fullName evidence="10">Solute carrier family 35 protein</fullName>
    </recommendedName>
</protein>
<feature type="transmembrane region" description="Helical" evidence="7">
    <location>
        <begin position="759"/>
        <end position="779"/>
    </location>
</feature>
<feature type="transmembrane region" description="Helical" evidence="7">
    <location>
        <begin position="1114"/>
        <end position="1132"/>
    </location>
</feature>
<feature type="transmembrane region" description="Helical" evidence="7">
    <location>
        <begin position="1267"/>
        <end position="1285"/>
    </location>
</feature>
<feature type="transmembrane region" description="Helical" evidence="7">
    <location>
        <begin position="1083"/>
        <end position="1107"/>
    </location>
</feature>